<evidence type="ECO:0000313" key="1">
    <source>
        <dbReference type="EMBL" id="KAJ2890189.1"/>
    </source>
</evidence>
<dbReference type="Proteomes" id="UP001139981">
    <property type="component" value="Unassembled WGS sequence"/>
</dbReference>
<comment type="caution">
    <text evidence="1">The sequence shown here is derived from an EMBL/GenBank/DDBJ whole genome shotgun (WGS) entry which is preliminary data.</text>
</comment>
<name>A0ACC1LZV6_9FUNG</name>
<keyword evidence="2" id="KW-1185">Reference proteome</keyword>
<organism evidence="1 2">
    <name type="scientific">Coemansia aciculifera</name>
    <dbReference type="NCBI Taxonomy" id="417176"/>
    <lineage>
        <taxon>Eukaryota</taxon>
        <taxon>Fungi</taxon>
        <taxon>Fungi incertae sedis</taxon>
        <taxon>Zoopagomycota</taxon>
        <taxon>Kickxellomycotina</taxon>
        <taxon>Kickxellomycetes</taxon>
        <taxon>Kickxellales</taxon>
        <taxon>Kickxellaceae</taxon>
        <taxon>Coemansia</taxon>
    </lineage>
</organism>
<sequence length="171" mass="18986">MTYVAYAGQLSQWMWTAVETIHQHAFPLCGDFILRSSEQWTPLQTVLDVVGPTTLTYILEVIAIYVSARLAIFVVRMFSDTLFRLLRLVLAIAVVTLSVAVGFYFYFTSTANGQQQLKSTGGGGFWVNQAMEMASRLAPAWDTPSGKWAGASHAYGGNRPPPVNFQYQPPR</sequence>
<accession>A0ACC1LZV6</accession>
<reference evidence="1" key="1">
    <citation type="submission" date="2022-07" db="EMBL/GenBank/DDBJ databases">
        <title>Phylogenomic reconstructions and comparative analyses of Kickxellomycotina fungi.</title>
        <authorList>
            <person name="Reynolds N.K."/>
            <person name="Stajich J.E."/>
            <person name="Barry K."/>
            <person name="Grigoriev I.V."/>
            <person name="Crous P."/>
            <person name="Smith M.E."/>
        </authorList>
    </citation>
    <scope>NUCLEOTIDE SEQUENCE</scope>
    <source>
        <strain evidence="1">CBS 190363</strain>
    </source>
</reference>
<dbReference type="EMBL" id="JANBVB010001465">
    <property type="protein sequence ID" value="KAJ2890189.1"/>
    <property type="molecule type" value="Genomic_DNA"/>
</dbReference>
<gene>
    <name evidence="1" type="ORF">IWW38_004269</name>
</gene>
<protein>
    <submittedName>
        <fullName evidence="1">Uncharacterized protein</fullName>
    </submittedName>
</protein>
<proteinExistence type="predicted"/>
<evidence type="ECO:0000313" key="2">
    <source>
        <dbReference type="Proteomes" id="UP001139981"/>
    </source>
</evidence>